<organism evidence="2 3">
    <name type="scientific">Eisenbergiella tayi</name>
    <dbReference type="NCBI Taxonomy" id="1432052"/>
    <lineage>
        <taxon>Bacteria</taxon>
        <taxon>Bacillati</taxon>
        <taxon>Bacillota</taxon>
        <taxon>Clostridia</taxon>
        <taxon>Lachnospirales</taxon>
        <taxon>Lachnospiraceae</taxon>
        <taxon>Eisenbergiella</taxon>
    </lineage>
</organism>
<evidence type="ECO:0000313" key="3">
    <source>
        <dbReference type="Proteomes" id="UP000094067"/>
    </source>
</evidence>
<protein>
    <submittedName>
        <fullName evidence="2">Uncharacterized protein</fullName>
    </submittedName>
</protein>
<proteinExistence type="predicted"/>
<sequence length="44" mass="4847">MEQDSRPPGKGKAAEEGVPGPGNFFWGTVEYAVHCHKDVERYLG</sequence>
<name>A0A1E3AJS1_9FIRM</name>
<evidence type="ECO:0000256" key="1">
    <source>
        <dbReference type="SAM" id="MobiDB-lite"/>
    </source>
</evidence>
<dbReference type="AlphaFoldDB" id="A0A1E3AJS1"/>
<accession>A0A1E3AJS1</accession>
<dbReference type="EMBL" id="MCGH01000001">
    <property type="protein sequence ID" value="ODM08859.1"/>
    <property type="molecule type" value="Genomic_DNA"/>
</dbReference>
<evidence type="ECO:0000313" key="2">
    <source>
        <dbReference type="EMBL" id="ODM08859.1"/>
    </source>
</evidence>
<feature type="compositionally biased region" description="Basic and acidic residues" evidence="1">
    <location>
        <begin position="1"/>
        <end position="15"/>
    </location>
</feature>
<dbReference type="Proteomes" id="UP000094067">
    <property type="component" value="Unassembled WGS sequence"/>
</dbReference>
<gene>
    <name evidence="2" type="ORF">BEI61_00488</name>
</gene>
<feature type="region of interest" description="Disordered" evidence="1">
    <location>
        <begin position="1"/>
        <end position="21"/>
    </location>
</feature>
<reference evidence="2 3" key="1">
    <citation type="submission" date="2016-07" db="EMBL/GenBank/DDBJ databases">
        <title>Characterization of isolates of Eisenbergiella tayi derived from blood cultures, using whole genome sequencing.</title>
        <authorList>
            <person name="Burdz T."/>
            <person name="Wiebe D."/>
            <person name="Huynh C."/>
            <person name="Bernard K."/>
        </authorList>
    </citation>
    <scope>NUCLEOTIDE SEQUENCE [LARGE SCALE GENOMIC DNA]</scope>
    <source>
        <strain evidence="2 3">NML 110608</strain>
    </source>
</reference>
<comment type="caution">
    <text evidence="2">The sequence shown here is derived from an EMBL/GenBank/DDBJ whole genome shotgun (WGS) entry which is preliminary data.</text>
</comment>